<organism evidence="1">
    <name type="scientific">mine drainage metagenome</name>
    <dbReference type="NCBI Taxonomy" id="410659"/>
    <lineage>
        <taxon>unclassified sequences</taxon>
        <taxon>metagenomes</taxon>
        <taxon>ecological metagenomes</taxon>
    </lineage>
</organism>
<dbReference type="EMBL" id="MLJW01003148">
    <property type="protein sequence ID" value="OIQ72737.1"/>
    <property type="molecule type" value="Genomic_DNA"/>
</dbReference>
<accession>A0A1J5PMK5</accession>
<name>A0A1J5PMK5_9ZZZZ</name>
<dbReference type="AlphaFoldDB" id="A0A1J5PMK5"/>
<comment type="caution">
    <text evidence="1">The sequence shown here is derived from an EMBL/GenBank/DDBJ whole genome shotgun (WGS) entry which is preliminary data.</text>
</comment>
<reference evidence="1" key="1">
    <citation type="submission" date="2016-10" db="EMBL/GenBank/DDBJ databases">
        <title>Sequence of Gallionella enrichment culture.</title>
        <authorList>
            <person name="Poehlein A."/>
            <person name="Muehling M."/>
            <person name="Daniel R."/>
        </authorList>
    </citation>
    <scope>NUCLEOTIDE SEQUENCE</scope>
</reference>
<gene>
    <name evidence="1" type="ORF">GALL_456300</name>
</gene>
<protein>
    <submittedName>
        <fullName evidence="1">Uncharacterized protein</fullName>
    </submittedName>
</protein>
<sequence length="38" mass="4162">MEAGDTPAALQSIDRAIALGGPNLPVYRKTRQQIERSH</sequence>
<proteinExistence type="predicted"/>
<evidence type="ECO:0000313" key="1">
    <source>
        <dbReference type="EMBL" id="OIQ72737.1"/>
    </source>
</evidence>